<dbReference type="SUPFAM" id="SSF51445">
    <property type="entry name" value="(Trans)glycosidases"/>
    <property type="match status" value="1"/>
</dbReference>
<dbReference type="SUPFAM" id="SSF55545">
    <property type="entry name" value="beta-N-acetylhexosaminidase-like domain"/>
    <property type="match status" value="1"/>
</dbReference>
<evidence type="ECO:0000256" key="7">
    <source>
        <dbReference type="SAM" id="SignalP"/>
    </source>
</evidence>
<reference evidence="10 11" key="1">
    <citation type="submission" date="2018-11" db="EMBL/GenBank/DDBJ databases">
        <authorList>
            <person name="Na S.W."/>
            <person name="Baik M."/>
        </authorList>
    </citation>
    <scope>NUCLEOTIDE SEQUENCE [LARGE SCALE GENOMIC DNA]</scope>
    <source>
        <strain evidence="10 11">E39</strain>
    </source>
</reference>
<protein>
    <recommendedName>
        <fullName evidence="3">beta-N-acetylhexosaminidase</fullName>
        <ecNumber evidence="3">3.2.1.52</ecNumber>
    </recommendedName>
</protein>
<dbReference type="GO" id="GO:0016020">
    <property type="term" value="C:membrane"/>
    <property type="evidence" value="ECO:0007669"/>
    <property type="project" value="TreeGrafter"/>
</dbReference>
<dbReference type="PANTHER" id="PTHR22600:SF57">
    <property type="entry name" value="BETA-N-ACETYLHEXOSAMINIDASE"/>
    <property type="match status" value="1"/>
</dbReference>
<dbReference type="GO" id="GO:0030203">
    <property type="term" value="P:glycosaminoglycan metabolic process"/>
    <property type="evidence" value="ECO:0007669"/>
    <property type="project" value="TreeGrafter"/>
</dbReference>
<dbReference type="Gene3D" id="3.20.20.80">
    <property type="entry name" value="Glycosidases"/>
    <property type="match status" value="1"/>
</dbReference>
<dbReference type="EC" id="3.2.1.52" evidence="3"/>
<name>A0A5P8E6K1_9BACT</name>
<evidence type="ECO:0000256" key="2">
    <source>
        <dbReference type="ARBA" id="ARBA00006285"/>
    </source>
</evidence>
<proteinExistence type="inferred from homology"/>
<dbReference type="GO" id="GO:0005975">
    <property type="term" value="P:carbohydrate metabolic process"/>
    <property type="evidence" value="ECO:0007669"/>
    <property type="project" value="InterPro"/>
</dbReference>
<feature type="signal peptide" evidence="7">
    <location>
        <begin position="1"/>
        <end position="30"/>
    </location>
</feature>
<dbReference type="CDD" id="cd06563">
    <property type="entry name" value="GH20_chitobiase-like"/>
    <property type="match status" value="1"/>
</dbReference>
<evidence type="ECO:0000313" key="10">
    <source>
        <dbReference type="EMBL" id="QFQ12497.1"/>
    </source>
</evidence>
<evidence type="ECO:0000313" key="11">
    <source>
        <dbReference type="Proteomes" id="UP000249375"/>
    </source>
</evidence>
<sequence>MKTHNEKTNDNMKKILISICLLLCGMTLQAQQQPALIPYPQEIKMTGGKLPIDKHLKKDISIALSAQGNSGNVRMVNDKTLPEEGYRLNITTEGITITYGTPNGLLYAFNTLQQLVQTSTDKTLPTLEIYDYPQFEHRGFMLDVSRHFFSKEEVKKLLDIMAYYKLNRFHWHLTDDQGWRIEIPEYPKLTKIGAVRDSSLTNKGSKPFFYDDTPYGEGCYYTLKDLKEVVKYAQSLGIEIIPEIDLPGHMVAAVASYPELGCNPDRQVKVRVHQGVSKEVLNVGDDRVIDFLKCVLGHVAEVFPYKYIHLGGDECPTDEWKTNPLALNRVKEQGLKGVEELQSWLVEELGTYLKEEYNKDLVVWDELLAHWNDDNKIRPVIMCWRGLKYTNEAGRRGFKCISVPNYHNYLDLIQVEADKADINEVYQGGYGPKDVNTVEHIYNLNPVSQMQGNEQHCLGTQVNLWTESCKNNEQAEYQMLPRLLALAETAWLPAKKKNWNNFYTRLQSHDEILGALGYTYAKHYFEPTPKTDAEKALDEGIILQRDGKPNAVGYPSIKAYQTLSEDLTHNKAISGINTFKKQDITMPKNGNTYTIISASTYYLAKYAGSTVYAKPGEGLHLHYTPQNTKSELWHCKKINKNTFTFTNAEDPNVVIGPVTISKPTEPAAQYDYVSGTLLMQRDDGLFLNANSSGCVTWGTEQKVCFPGTWRLVEK</sequence>
<dbReference type="AlphaFoldDB" id="A0A5P8E6K1"/>
<dbReference type="InterPro" id="IPR029018">
    <property type="entry name" value="Hex-like_dom2"/>
</dbReference>
<feature type="active site" description="Proton donor" evidence="6">
    <location>
        <position position="314"/>
    </location>
</feature>
<comment type="catalytic activity">
    <reaction evidence="1">
        <text>Hydrolysis of terminal non-reducing N-acetyl-D-hexosamine residues in N-acetyl-beta-D-hexosaminides.</text>
        <dbReference type="EC" id="3.2.1.52"/>
    </reaction>
</comment>
<dbReference type="InterPro" id="IPR025705">
    <property type="entry name" value="Beta_hexosaminidase_sua/sub"/>
</dbReference>
<dbReference type="GO" id="GO:0004563">
    <property type="term" value="F:beta-N-acetylhexosaminidase activity"/>
    <property type="evidence" value="ECO:0007669"/>
    <property type="project" value="UniProtKB-EC"/>
</dbReference>
<evidence type="ECO:0000256" key="3">
    <source>
        <dbReference type="ARBA" id="ARBA00012663"/>
    </source>
</evidence>
<evidence type="ECO:0000256" key="5">
    <source>
        <dbReference type="ARBA" id="ARBA00023295"/>
    </source>
</evidence>
<evidence type="ECO:0000256" key="4">
    <source>
        <dbReference type="ARBA" id="ARBA00022801"/>
    </source>
</evidence>
<organism evidence="10 11">
    <name type="scientific">Pseudoprevotella muciniphila</name>
    <dbReference type="NCBI Taxonomy" id="2133944"/>
    <lineage>
        <taxon>Bacteria</taxon>
        <taxon>Pseudomonadati</taxon>
        <taxon>Bacteroidota</taxon>
        <taxon>Bacteroidia</taxon>
        <taxon>Bacteroidales</taxon>
        <taxon>Prevotellaceae</taxon>
        <taxon>Pseudoprevotella</taxon>
    </lineage>
</organism>
<dbReference type="PRINTS" id="PR00738">
    <property type="entry name" value="GLHYDRLASE20"/>
</dbReference>
<evidence type="ECO:0000256" key="1">
    <source>
        <dbReference type="ARBA" id="ARBA00001231"/>
    </source>
</evidence>
<dbReference type="Pfam" id="PF02838">
    <property type="entry name" value="Glyco_hydro_20b"/>
    <property type="match status" value="1"/>
</dbReference>
<feature type="domain" description="Beta-hexosaminidase bacterial type N-terminal" evidence="9">
    <location>
        <begin position="59"/>
        <end position="132"/>
    </location>
</feature>
<dbReference type="KEGG" id="alq:C7Y71_005425"/>
<dbReference type="InterPro" id="IPR015882">
    <property type="entry name" value="HEX_bac_N"/>
</dbReference>
<comment type="similarity">
    <text evidence="2">Belongs to the glycosyl hydrolase 20 family.</text>
</comment>
<dbReference type="InterPro" id="IPR015883">
    <property type="entry name" value="Glyco_hydro_20_cat"/>
</dbReference>
<keyword evidence="7" id="KW-0732">Signal</keyword>
<dbReference type="EMBL" id="CP033459">
    <property type="protein sequence ID" value="QFQ12497.1"/>
    <property type="molecule type" value="Genomic_DNA"/>
</dbReference>
<accession>A0A5P8E6K1</accession>
<keyword evidence="5" id="KW-0326">Glycosidase</keyword>
<evidence type="ECO:0000259" key="8">
    <source>
        <dbReference type="Pfam" id="PF00728"/>
    </source>
</evidence>
<dbReference type="Pfam" id="PF00728">
    <property type="entry name" value="Glyco_hydro_20"/>
    <property type="match status" value="1"/>
</dbReference>
<dbReference type="Gene3D" id="3.30.379.10">
    <property type="entry name" value="Chitobiase/beta-hexosaminidase domain 2-like"/>
    <property type="match status" value="1"/>
</dbReference>
<gene>
    <name evidence="10" type="ORF">C7Y71_005425</name>
</gene>
<keyword evidence="11" id="KW-1185">Reference proteome</keyword>
<evidence type="ECO:0000256" key="6">
    <source>
        <dbReference type="PIRSR" id="PIRSR625705-1"/>
    </source>
</evidence>
<evidence type="ECO:0000259" key="9">
    <source>
        <dbReference type="Pfam" id="PF02838"/>
    </source>
</evidence>
<dbReference type="PANTHER" id="PTHR22600">
    <property type="entry name" value="BETA-HEXOSAMINIDASE"/>
    <property type="match status" value="1"/>
</dbReference>
<feature type="domain" description="Glycoside hydrolase family 20 catalytic" evidence="8">
    <location>
        <begin position="135"/>
        <end position="492"/>
    </location>
</feature>
<dbReference type="Proteomes" id="UP000249375">
    <property type="component" value="Chromosome"/>
</dbReference>
<keyword evidence="4" id="KW-0378">Hydrolase</keyword>
<feature type="chain" id="PRO_5024318969" description="beta-N-acetylhexosaminidase" evidence="7">
    <location>
        <begin position="31"/>
        <end position="714"/>
    </location>
</feature>
<dbReference type="InterPro" id="IPR017853">
    <property type="entry name" value="GH"/>
</dbReference>